<evidence type="ECO:0000313" key="2">
    <source>
        <dbReference type="EMBL" id="AVM87286.1"/>
    </source>
</evidence>
<dbReference type="GeneID" id="80537700"/>
<evidence type="ECO:0000313" key="3">
    <source>
        <dbReference type="Proteomes" id="UP000830766"/>
    </source>
</evidence>
<sequence>MALRYRSEVLDTSELEQAMELVSEVEAFDPVGPPDMGSMETVSPRPPEPIWVYPSSSVDTPSAPDWKEDSGSDVDTDCQVNSEPDAYKEEKVLRSLRHYSTEHSSVSGSPDSLVVSSRANRIEIRRLPRHFQELEELLHSVINWALCPNQETLSLMKGGRELHTWAHPSRKKPVIPPKPPVTVKPTHDTTAWDGFLDRDWTIERRSGQGRQGVSSAFLKKVPGLLDLMKESGIEWTNEKDALLWALTNSKILKAHTKMLRVQTLMLKS</sequence>
<keyword evidence="3" id="KW-1185">Reference proteome</keyword>
<name>A0AAD0MN00_9RHAB</name>
<reference evidence="2 3" key="1">
    <citation type="journal article" date="2018" name="Nature">
        <title>The evolutionary history of vertebrate RNA viruses.</title>
        <authorList>
            <person name="Shi M."/>
            <person name="Lin X.D."/>
            <person name="Chen X."/>
            <person name="Tian J.H."/>
            <person name="Chen L.J."/>
            <person name="Li K."/>
            <person name="Wang W."/>
            <person name="Eden J.S."/>
            <person name="Shen J.J."/>
            <person name="Liu L."/>
            <person name="Holmes E.C."/>
            <person name="Zhang Y.Z."/>
        </authorList>
    </citation>
    <scope>NUCLEOTIDE SEQUENCE [LARGE SCALE GENOMIC DNA]</scope>
    <source>
        <strain evidence="2 3">DSYS6218</strain>
    </source>
</reference>
<protein>
    <submittedName>
        <fullName evidence="2">Uncharacterized protein</fullName>
    </submittedName>
</protein>
<dbReference type="EMBL" id="MG600013">
    <property type="protein sequence ID" value="AVM87286.1"/>
    <property type="molecule type" value="Viral_cRNA"/>
</dbReference>
<dbReference type="RefSeq" id="YP_010799337.1">
    <property type="nucleotide sequence ID" value="NC_076627.1"/>
</dbReference>
<accession>A0AAD0MN00</accession>
<feature type="region of interest" description="Disordered" evidence="1">
    <location>
        <begin position="28"/>
        <end position="80"/>
    </location>
</feature>
<dbReference type="KEGG" id="vg:80537700"/>
<feature type="region of interest" description="Disordered" evidence="1">
    <location>
        <begin position="169"/>
        <end position="188"/>
    </location>
</feature>
<evidence type="ECO:0000256" key="1">
    <source>
        <dbReference type="SAM" id="MobiDB-lite"/>
    </source>
</evidence>
<organism evidence="2 3">
    <name type="scientific">Wuhan redfin culter dimarhabdovirus</name>
    <dbReference type="NCBI Taxonomy" id="3071315"/>
    <lineage>
        <taxon>Viruses</taxon>
        <taxon>Riboviria</taxon>
        <taxon>Orthornavirae</taxon>
        <taxon>Negarnaviricota</taxon>
        <taxon>Haploviricotina</taxon>
        <taxon>Monjiviricetes</taxon>
        <taxon>Mononegavirales</taxon>
        <taxon>Rhabdoviridae</taxon>
        <taxon>Alpharhabdovirinae</taxon>
        <taxon>Scophrhavirus</taxon>
        <taxon>Scophrhavirus chanodychthys</taxon>
    </lineage>
</organism>
<dbReference type="Proteomes" id="UP000830766">
    <property type="component" value="Segment"/>
</dbReference>
<proteinExistence type="predicted"/>